<evidence type="ECO:0000313" key="2">
    <source>
        <dbReference type="EMBL" id="SEA51959.1"/>
    </source>
</evidence>
<dbReference type="RefSeq" id="WP_092135538.1">
    <property type="nucleotide sequence ID" value="NZ_FNQK01000016.1"/>
</dbReference>
<dbReference type="Proteomes" id="UP000198846">
    <property type="component" value="Unassembled WGS sequence"/>
</dbReference>
<protein>
    <submittedName>
        <fullName evidence="2">Protein TonB</fullName>
    </submittedName>
</protein>
<accession>A0A1H4BV37</accession>
<keyword evidence="1" id="KW-1133">Transmembrane helix</keyword>
<keyword evidence="1" id="KW-0812">Transmembrane</keyword>
<dbReference type="AlphaFoldDB" id="A0A1H4BV37"/>
<sequence length="270" mass="30536">MKNSIQKINNTLKIKSFVGEKGKKDTDLRSNSTLYFQIGLIICLLGAYLALESRTEVKSKRLIFQDVQVTDEWDYTESNFEVYTIPEPKIEAVGEKETVVITDDIRVTDNEAKNAKEDVDFITEQEQQFKGAAKQVVPTSARELVVEKPEEPVSILAVQFVPVYPGCESETTNLGRRQCMSDKLREHIRKQFDGDIGADLGLNGRQKIDVLFKINKQGEVVILKTRAPRRELEKEAQRVVSKVPTMQPGKNGDSVVEILYSLPIVFDVQD</sequence>
<proteinExistence type="predicted"/>
<feature type="transmembrane region" description="Helical" evidence="1">
    <location>
        <begin position="34"/>
        <end position="51"/>
    </location>
</feature>
<dbReference type="STRING" id="283786.SAMN04487990_11638"/>
<name>A0A1H4BV37_BIZPA</name>
<dbReference type="EMBL" id="FNQK01000016">
    <property type="protein sequence ID" value="SEA51959.1"/>
    <property type="molecule type" value="Genomic_DNA"/>
</dbReference>
<organism evidence="2 3">
    <name type="scientific">Bizionia paragorgiae</name>
    <dbReference type="NCBI Taxonomy" id="283786"/>
    <lineage>
        <taxon>Bacteria</taxon>
        <taxon>Pseudomonadati</taxon>
        <taxon>Bacteroidota</taxon>
        <taxon>Flavobacteriia</taxon>
        <taxon>Flavobacteriales</taxon>
        <taxon>Flavobacteriaceae</taxon>
        <taxon>Bizionia</taxon>
    </lineage>
</organism>
<keyword evidence="3" id="KW-1185">Reference proteome</keyword>
<evidence type="ECO:0000313" key="3">
    <source>
        <dbReference type="Proteomes" id="UP000198846"/>
    </source>
</evidence>
<keyword evidence="1" id="KW-0472">Membrane</keyword>
<dbReference type="OrthoDB" id="1522859at2"/>
<evidence type="ECO:0000256" key="1">
    <source>
        <dbReference type="SAM" id="Phobius"/>
    </source>
</evidence>
<gene>
    <name evidence="2" type="ORF">SAMN04487990_11638</name>
</gene>
<reference evidence="2 3" key="1">
    <citation type="submission" date="2016-10" db="EMBL/GenBank/DDBJ databases">
        <authorList>
            <person name="de Groot N.N."/>
        </authorList>
    </citation>
    <scope>NUCLEOTIDE SEQUENCE [LARGE SCALE GENOMIC DNA]</scope>
    <source>
        <strain evidence="2 3">DSM 23842</strain>
    </source>
</reference>